<dbReference type="SUPFAM" id="SSF54427">
    <property type="entry name" value="NTF2-like"/>
    <property type="match status" value="1"/>
</dbReference>
<organism evidence="3 4">
    <name type="scientific">Methylobacterium indicum</name>
    <dbReference type="NCBI Taxonomy" id="1775910"/>
    <lineage>
        <taxon>Bacteria</taxon>
        <taxon>Pseudomonadati</taxon>
        <taxon>Pseudomonadota</taxon>
        <taxon>Alphaproteobacteria</taxon>
        <taxon>Hyphomicrobiales</taxon>
        <taxon>Methylobacteriaceae</taxon>
        <taxon>Methylobacterium</taxon>
    </lineage>
</organism>
<name>A0A8H9C1I6_9HYPH</name>
<evidence type="ECO:0000256" key="1">
    <source>
        <dbReference type="ARBA" id="ARBA00009570"/>
    </source>
</evidence>
<sequence length="167" mass="18899">MNAIDTDMIAAPVTLDEAMHFAWLEADLLDSAAYDEWQALWTPTARYVVPIAPGVTDFENTLNYAYDDAEMRAKRAERLVSGQSVSASPVARTVRLLSRFRLLRSDREGCHLRCAQMLTEFRRGRERTYAADVEFVYVRKPEGLRIERKVVRLVNGAEALGGIGYIL</sequence>
<dbReference type="Pfam" id="PF00866">
    <property type="entry name" value="Ring_hydroxyl_B"/>
    <property type="match status" value="1"/>
</dbReference>
<dbReference type="Gene3D" id="3.10.450.50">
    <property type="match status" value="1"/>
</dbReference>
<proteinExistence type="inferred from homology"/>
<keyword evidence="2" id="KW-0560">Oxidoreductase</keyword>
<accession>A0A8H9C1I6</accession>
<evidence type="ECO:0000313" key="3">
    <source>
        <dbReference type="EMBL" id="BCM81662.1"/>
    </source>
</evidence>
<dbReference type="InterPro" id="IPR000391">
    <property type="entry name" value="Rng_hydr_dOase-bsu"/>
</dbReference>
<dbReference type="KEGG" id="mind:mvi_01230"/>
<dbReference type="GO" id="GO:0019380">
    <property type="term" value="P:3-phenylpropionate catabolic process"/>
    <property type="evidence" value="ECO:0007669"/>
    <property type="project" value="TreeGrafter"/>
</dbReference>
<dbReference type="EMBL" id="AP024145">
    <property type="protein sequence ID" value="BCM81662.1"/>
    <property type="molecule type" value="Genomic_DNA"/>
</dbReference>
<dbReference type="InterPro" id="IPR032710">
    <property type="entry name" value="NTF2-like_dom_sf"/>
</dbReference>
<comment type="similarity">
    <text evidence="1">Belongs to the bacterial ring-hydroxylating dioxygenase beta subunit family.</text>
</comment>
<evidence type="ECO:0000313" key="4">
    <source>
        <dbReference type="Proteomes" id="UP000663508"/>
    </source>
</evidence>
<dbReference type="PANTHER" id="PTHR41534:SF2">
    <property type="entry name" value="3-PHENYLPROPIONATE_CINNAMIC ACID DIOXYGENASE SUBUNIT BETA"/>
    <property type="match status" value="1"/>
</dbReference>
<protein>
    <submittedName>
        <fullName evidence="3">Aromatic-ring-hydroxylating dioxygenase subunit beta</fullName>
    </submittedName>
</protein>
<evidence type="ECO:0000256" key="2">
    <source>
        <dbReference type="ARBA" id="ARBA00023002"/>
    </source>
</evidence>
<reference evidence="3" key="1">
    <citation type="submission" date="2020-11" db="EMBL/GenBank/DDBJ databases">
        <title>Complete genome sequence of a novel pathogenic Methylobacterium strain isolated from rice in Vietnam.</title>
        <authorList>
            <person name="Lai K."/>
            <person name="Okazaki S."/>
            <person name="Higashi K."/>
            <person name="Mori H."/>
            <person name="Toyoda A."/>
            <person name="Kurokawa K."/>
        </authorList>
    </citation>
    <scope>NUCLEOTIDE SEQUENCE</scope>
    <source>
        <strain evidence="3">VL1</strain>
    </source>
</reference>
<dbReference type="PANTHER" id="PTHR41534">
    <property type="entry name" value="BLR3401 PROTEIN"/>
    <property type="match status" value="1"/>
</dbReference>
<dbReference type="GO" id="GO:0051213">
    <property type="term" value="F:dioxygenase activity"/>
    <property type="evidence" value="ECO:0007669"/>
    <property type="project" value="UniProtKB-KW"/>
</dbReference>
<dbReference type="AlphaFoldDB" id="A0A8H9C1I6"/>
<keyword evidence="3" id="KW-0223">Dioxygenase</keyword>
<gene>
    <name evidence="3" type="ORF">mvi_01230</name>
</gene>
<dbReference type="Proteomes" id="UP000663508">
    <property type="component" value="Chromosome"/>
</dbReference>
<dbReference type="RefSeq" id="WP_207180848.1">
    <property type="nucleotide sequence ID" value="NZ_AP024145.1"/>
</dbReference>